<name>A0A420EAH5_9SPHN</name>
<dbReference type="Gene3D" id="3.30.565.10">
    <property type="entry name" value="Histidine kinase-like ATPase, C-terminal domain"/>
    <property type="match status" value="1"/>
</dbReference>
<evidence type="ECO:0000256" key="7">
    <source>
        <dbReference type="ARBA" id="ARBA00022741"/>
    </source>
</evidence>
<dbReference type="InterPro" id="IPR004358">
    <property type="entry name" value="Sig_transdc_His_kin-like_C"/>
</dbReference>
<reference evidence="13 14" key="1">
    <citation type="submission" date="2018-09" db="EMBL/GenBank/DDBJ databases">
        <title>Altererythrobacter spongiae sp. nov., isolated from a marine sponge.</title>
        <authorList>
            <person name="Zhuang L."/>
            <person name="Luo L."/>
        </authorList>
    </citation>
    <scope>NUCLEOTIDE SEQUENCE [LARGE SCALE GENOMIC DNA]</scope>
    <source>
        <strain evidence="13 14">HN-Y73</strain>
    </source>
</reference>
<keyword evidence="4" id="KW-1003">Cell membrane</keyword>
<protein>
    <recommendedName>
        <fullName evidence="3">histidine kinase</fullName>
        <ecNumber evidence="3">2.7.13.3</ecNumber>
    </recommendedName>
</protein>
<dbReference type="EMBL" id="RAPF01000013">
    <property type="protein sequence ID" value="RKF17661.1"/>
    <property type="molecule type" value="Genomic_DNA"/>
</dbReference>
<dbReference type="GO" id="GO:0005886">
    <property type="term" value="C:plasma membrane"/>
    <property type="evidence" value="ECO:0007669"/>
    <property type="project" value="UniProtKB-SubCell"/>
</dbReference>
<dbReference type="CDD" id="cd00082">
    <property type="entry name" value="HisKA"/>
    <property type="match status" value="1"/>
</dbReference>
<keyword evidence="10" id="KW-0812">Transmembrane</keyword>
<evidence type="ECO:0000256" key="4">
    <source>
        <dbReference type="ARBA" id="ARBA00022475"/>
    </source>
</evidence>
<gene>
    <name evidence="13" type="ORF">D6851_16140</name>
</gene>
<dbReference type="Pfam" id="PF02518">
    <property type="entry name" value="HATPase_c"/>
    <property type="match status" value="1"/>
</dbReference>
<keyword evidence="6" id="KW-0808">Transferase</keyword>
<dbReference type="PANTHER" id="PTHR44936:SF10">
    <property type="entry name" value="SENSOR PROTEIN RSTB"/>
    <property type="match status" value="1"/>
</dbReference>
<keyword evidence="5" id="KW-0597">Phosphoprotein</keyword>
<evidence type="ECO:0000256" key="6">
    <source>
        <dbReference type="ARBA" id="ARBA00022679"/>
    </source>
</evidence>
<feature type="domain" description="HAMP" evidence="12">
    <location>
        <begin position="181"/>
        <end position="232"/>
    </location>
</feature>
<dbReference type="InterPro" id="IPR036097">
    <property type="entry name" value="HisK_dim/P_sf"/>
</dbReference>
<feature type="transmembrane region" description="Helical" evidence="10">
    <location>
        <begin position="157"/>
        <end position="180"/>
    </location>
</feature>
<dbReference type="PRINTS" id="PR00344">
    <property type="entry name" value="BCTRLSENSOR"/>
</dbReference>
<proteinExistence type="predicted"/>
<feature type="domain" description="Histidine kinase" evidence="11">
    <location>
        <begin position="240"/>
        <end position="434"/>
    </location>
</feature>
<dbReference type="SUPFAM" id="SSF55874">
    <property type="entry name" value="ATPase domain of HSP90 chaperone/DNA topoisomerase II/histidine kinase"/>
    <property type="match status" value="1"/>
</dbReference>
<dbReference type="InterPro" id="IPR003661">
    <property type="entry name" value="HisK_dim/P_dom"/>
</dbReference>
<dbReference type="InterPro" id="IPR036890">
    <property type="entry name" value="HATPase_C_sf"/>
</dbReference>
<evidence type="ECO:0000256" key="3">
    <source>
        <dbReference type="ARBA" id="ARBA00012438"/>
    </source>
</evidence>
<keyword evidence="10" id="KW-1133">Transmembrane helix</keyword>
<keyword evidence="10" id="KW-0472">Membrane</keyword>
<dbReference type="SUPFAM" id="SSF47384">
    <property type="entry name" value="Homodimeric domain of signal transducing histidine kinase"/>
    <property type="match status" value="1"/>
</dbReference>
<evidence type="ECO:0000256" key="8">
    <source>
        <dbReference type="ARBA" id="ARBA00022777"/>
    </source>
</evidence>
<keyword evidence="7" id="KW-0547">Nucleotide-binding</keyword>
<evidence type="ECO:0000256" key="9">
    <source>
        <dbReference type="ARBA" id="ARBA00022840"/>
    </source>
</evidence>
<dbReference type="Proteomes" id="UP000284395">
    <property type="component" value="Unassembled WGS sequence"/>
</dbReference>
<dbReference type="InterPro" id="IPR003660">
    <property type="entry name" value="HAMP_dom"/>
</dbReference>
<dbReference type="RefSeq" id="WP_120325939.1">
    <property type="nucleotide sequence ID" value="NZ_RAPF01000013.1"/>
</dbReference>
<dbReference type="InterPro" id="IPR003594">
    <property type="entry name" value="HATPase_dom"/>
</dbReference>
<dbReference type="OrthoDB" id="9804645at2"/>
<dbReference type="SMART" id="SM00304">
    <property type="entry name" value="HAMP"/>
    <property type="match status" value="1"/>
</dbReference>
<dbReference type="GO" id="GO:0000155">
    <property type="term" value="F:phosphorelay sensor kinase activity"/>
    <property type="evidence" value="ECO:0007669"/>
    <property type="project" value="InterPro"/>
</dbReference>
<dbReference type="Pfam" id="PF00672">
    <property type="entry name" value="HAMP"/>
    <property type="match status" value="1"/>
</dbReference>
<dbReference type="SMART" id="SM00387">
    <property type="entry name" value="HATPase_c"/>
    <property type="match status" value="1"/>
</dbReference>
<dbReference type="EC" id="2.7.13.3" evidence="3"/>
<comment type="catalytic activity">
    <reaction evidence="1">
        <text>ATP + protein L-histidine = ADP + protein N-phospho-L-histidine.</text>
        <dbReference type="EC" id="2.7.13.3"/>
    </reaction>
</comment>
<dbReference type="SMART" id="SM00388">
    <property type="entry name" value="HisKA"/>
    <property type="match status" value="1"/>
</dbReference>
<evidence type="ECO:0000256" key="1">
    <source>
        <dbReference type="ARBA" id="ARBA00000085"/>
    </source>
</evidence>
<comment type="subcellular location">
    <subcellularLocation>
        <location evidence="2">Cell membrane</location>
        <topology evidence="2">Multi-pass membrane protein</topology>
    </subcellularLocation>
</comment>
<dbReference type="GO" id="GO:0005524">
    <property type="term" value="F:ATP binding"/>
    <property type="evidence" value="ECO:0007669"/>
    <property type="project" value="UniProtKB-KW"/>
</dbReference>
<evidence type="ECO:0000259" key="11">
    <source>
        <dbReference type="PROSITE" id="PS50109"/>
    </source>
</evidence>
<dbReference type="InterPro" id="IPR050980">
    <property type="entry name" value="2C_sensor_his_kinase"/>
</dbReference>
<evidence type="ECO:0000313" key="14">
    <source>
        <dbReference type="Proteomes" id="UP000284395"/>
    </source>
</evidence>
<evidence type="ECO:0000259" key="12">
    <source>
        <dbReference type="PROSITE" id="PS50885"/>
    </source>
</evidence>
<dbReference type="PROSITE" id="PS50109">
    <property type="entry name" value="HIS_KIN"/>
    <property type="match status" value="1"/>
</dbReference>
<dbReference type="PROSITE" id="PS50885">
    <property type="entry name" value="HAMP"/>
    <property type="match status" value="1"/>
</dbReference>
<evidence type="ECO:0000256" key="5">
    <source>
        <dbReference type="ARBA" id="ARBA00022553"/>
    </source>
</evidence>
<evidence type="ECO:0000256" key="2">
    <source>
        <dbReference type="ARBA" id="ARBA00004651"/>
    </source>
</evidence>
<dbReference type="PANTHER" id="PTHR44936">
    <property type="entry name" value="SENSOR PROTEIN CREC"/>
    <property type="match status" value="1"/>
</dbReference>
<dbReference type="Gene3D" id="1.10.287.130">
    <property type="match status" value="1"/>
</dbReference>
<organism evidence="13 14">
    <name type="scientific">Altericroceibacterium spongiae</name>
    <dbReference type="NCBI Taxonomy" id="2320269"/>
    <lineage>
        <taxon>Bacteria</taxon>
        <taxon>Pseudomonadati</taxon>
        <taxon>Pseudomonadota</taxon>
        <taxon>Alphaproteobacteria</taxon>
        <taxon>Sphingomonadales</taxon>
        <taxon>Erythrobacteraceae</taxon>
        <taxon>Altericroceibacterium</taxon>
    </lineage>
</organism>
<keyword evidence="8 13" id="KW-0418">Kinase</keyword>
<dbReference type="InterPro" id="IPR005467">
    <property type="entry name" value="His_kinase_dom"/>
</dbReference>
<evidence type="ECO:0000313" key="13">
    <source>
        <dbReference type="EMBL" id="RKF17661.1"/>
    </source>
</evidence>
<dbReference type="AlphaFoldDB" id="A0A420EAH5"/>
<evidence type="ECO:0000256" key="10">
    <source>
        <dbReference type="SAM" id="Phobius"/>
    </source>
</evidence>
<comment type="caution">
    <text evidence="13">The sequence shown here is derived from an EMBL/GenBank/DDBJ whole genome shotgun (WGS) entry which is preliminary data.</text>
</comment>
<sequence>MKQARWTFFGTHRLAVLALLLLLGVAAVQFVASILFYDAIDRQTIRSDHARRVAELLVVSDRLYQMDPAATVKTTTTLHLRTSVTDGPLTPRSGHDRDVTEIARQIVEWEPALGQRKLFFDAVQRNGGGQDLVGSMQLRDGKWLNFRSPDISSGWPVAFRATMMTLIITLISIMAAMVVLDRLTRPLRRLREAIDAFEQGQAVEAEEGGPKDLRELARSFNSMQARISGLQSDQAKSWEAISHDLRTPLSRLQMASGFVEENDIAKIVRSSAGEMEALLNSLQSFLRAQHLTSEKEEVELNALIRSLPGFDEAHMEVQGPDPARTETYREPLILALNPLLENAWQNGDHATIAITRQEGEGWIITISDDGPGLPPDCFEKVLDPFFRVDEARARNTPGFGLGIPTAHRLLERFGGSLRFANGTNGGLVVTVRVP</sequence>
<accession>A0A420EAH5</accession>
<keyword evidence="9" id="KW-0067">ATP-binding</keyword>
<keyword evidence="14" id="KW-1185">Reference proteome</keyword>